<protein>
    <submittedName>
        <fullName evidence="4">CBS domain-containing protein</fullName>
    </submittedName>
</protein>
<dbReference type="Gene3D" id="3.10.580.10">
    <property type="entry name" value="CBS-domain"/>
    <property type="match status" value="1"/>
</dbReference>
<dbReference type="PANTHER" id="PTHR43080">
    <property type="entry name" value="CBS DOMAIN-CONTAINING PROTEIN CBSX3, MITOCHONDRIAL"/>
    <property type="match status" value="1"/>
</dbReference>
<name>A0A3A4KKD4_9NOCA</name>
<feature type="domain" description="CBS" evidence="3">
    <location>
        <begin position="76"/>
        <end position="132"/>
    </location>
</feature>
<evidence type="ECO:0000313" key="5">
    <source>
        <dbReference type="Proteomes" id="UP000266677"/>
    </source>
</evidence>
<evidence type="ECO:0000256" key="2">
    <source>
        <dbReference type="PROSITE-ProRule" id="PRU00703"/>
    </source>
</evidence>
<proteinExistence type="predicted"/>
<dbReference type="SMART" id="SM00116">
    <property type="entry name" value="CBS"/>
    <property type="match status" value="2"/>
</dbReference>
<comment type="caution">
    <text evidence="4">The sequence shown here is derived from an EMBL/GenBank/DDBJ whole genome shotgun (WGS) entry which is preliminary data.</text>
</comment>
<dbReference type="CDD" id="cd04623">
    <property type="entry name" value="CBS_pair_bac_euk"/>
    <property type="match status" value="1"/>
</dbReference>
<evidence type="ECO:0000256" key="1">
    <source>
        <dbReference type="ARBA" id="ARBA00023122"/>
    </source>
</evidence>
<dbReference type="EMBL" id="QZFU01000023">
    <property type="protein sequence ID" value="RJO73447.1"/>
    <property type="molecule type" value="Genomic_DNA"/>
</dbReference>
<reference evidence="4 5" key="1">
    <citation type="submission" date="2018-09" db="EMBL/GenBank/DDBJ databases">
        <title>YIM PH21274 draft genome.</title>
        <authorList>
            <person name="Miao C."/>
        </authorList>
    </citation>
    <scope>NUCLEOTIDE SEQUENCE [LARGE SCALE GENOMIC DNA]</scope>
    <source>
        <strain evidence="4 5">YIM PH 21724</strain>
    </source>
</reference>
<dbReference type="Pfam" id="PF00571">
    <property type="entry name" value="CBS"/>
    <property type="match status" value="2"/>
</dbReference>
<evidence type="ECO:0000313" key="4">
    <source>
        <dbReference type="EMBL" id="RJO73447.1"/>
    </source>
</evidence>
<dbReference type="AlphaFoldDB" id="A0A3A4KKD4"/>
<keyword evidence="5" id="KW-1185">Reference proteome</keyword>
<dbReference type="PANTHER" id="PTHR43080:SF2">
    <property type="entry name" value="CBS DOMAIN-CONTAINING PROTEIN"/>
    <property type="match status" value="1"/>
</dbReference>
<evidence type="ECO:0000259" key="3">
    <source>
        <dbReference type="PROSITE" id="PS51371"/>
    </source>
</evidence>
<accession>A0A3A4KKD4</accession>
<dbReference type="SUPFAM" id="SSF54631">
    <property type="entry name" value="CBS-domain pair"/>
    <property type="match status" value="1"/>
</dbReference>
<dbReference type="RefSeq" id="WP_120042524.1">
    <property type="nucleotide sequence ID" value="NZ_QZFU01000023.1"/>
</dbReference>
<dbReference type="Proteomes" id="UP000266677">
    <property type="component" value="Unassembled WGS sequence"/>
</dbReference>
<feature type="domain" description="CBS" evidence="3">
    <location>
        <begin position="8"/>
        <end position="67"/>
    </location>
</feature>
<dbReference type="InterPro" id="IPR044725">
    <property type="entry name" value="CBSX3_CBS_dom"/>
</dbReference>
<dbReference type="InterPro" id="IPR000644">
    <property type="entry name" value="CBS_dom"/>
</dbReference>
<sequence length="144" mass="15560">MQIAEILRSKGSDVVTVAPHTSVRALLATLADHNIGAVVVSPDGYRIAGIVSERDVVRSLHTCGADLLDLPVESIMTAVVHTCAPEDPVEGLRRTMTEHRIRHLPVLAQGRLVGIVSIGDVVKSAISELVGERQHLVRYLQGQY</sequence>
<gene>
    <name evidence="4" type="ORF">D5S18_19690</name>
</gene>
<dbReference type="InterPro" id="IPR051257">
    <property type="entry name" value="Diverse_CBS-Domain"/>
</dbReference>
<dbReference type="PROSITE" id="PS51371">
    <property type="entry name" value="CBS"/>
    <property type="match status" value="2"/>
</dbReference>
<keyword evidence="1 2" id="KW-0129">CBS domain</keyword>
<dbReference type="InterPro" id="IPR046342">
    <property type="entry name" value="CBS_dom_sf"/>
</dbReference>
<organism evidence="4 5">
    <name type="scientific">Nocardia panacis</name>
    <dbReference type="NCBI Taxonomy" id="2340916"/>
    <lineage>
        <taxon>Bacteria</taxon>
        <taxon>Bacillati</taxon>
        <taxon>Actinomycetota</taxon>
        <taxon>Actinomycetes</taxon>
        <taxon>Mycobacteriales</taxon>
        <taxon>Nocardiaceae</taxon>
        <taxon>Nocardia</taxon>
    </lineage>
</organism>
<dbReference type="OrthoDB" id="9807125at2"/>